<dbReference type="EMBL" id="JAZHXJ010001588">
    <property type="protein sequence ID" value="KAL1844617.1"/>
    <property type="molecule type" value="Genomic_DNA"/>
</dbReference>
<evidence type="ECO:0000256" key="2">
    <source>
        <dbReference type="SAM" id="SignalP"/>
    </source>
</evidence>
<protein>
    <submittedName>
        <fullName evidence="3">Uncharacterized protein</fullName>
    </submittedName>
</protein>
<reference evidence="3 4" key="1">
    <citation type="journal article" date="2024" name="Commun. Biol.">
        <title>Comparative genomic analysis of thermophilic fungi reveals convergent evolutionary adaptations and gene losses.</title>
        <authorList>
            <person name="Steindorff A.S."/>
            <person name="Aguilar-Pontes M.V."/>
            <person name="Robinson A.J."/>
            <person name="Andreopoulos B."/>
            <person name="LaButti K."/>
            <person name="Kuo A."/>
            <person name="Mondo S."/>
            <person name="Riley R."/>
            <person name="Otillar R."/>
            <person name="Haridas S."/>
            <person name="Lipzen A."/>
            <person name="Grimwood J."/>
            <person name="Schmutz J."/>
            <person name="Clum A."/>
            <person name="Reid I.D."/>
            <person name="Moisan M.C."/>
            <person name="Butler G."/>
            <person name="Nguyen T.T.M."/>
            <person name="Dewar K."/>
            <person name="Conant G."/>
            <person name="Drula E."/>
            <person name="Henrissat B."/>
            <person name="Hansel C."/>
            <person name="Singer S."/>
            <person name="Hutchinson M.I."/>
            <person name="de Vries R.P."/>
            <person name="Natvig D.O."/>
            <person name="Powell A.J."/>
            <person name="Tsang A."/>
            <person name="Grigoriev I.V."/>
        </authorList>
    </citation>
    <scope>NUCLEOTIDE SEQUENCE [LARGE SCALE GENOMIC DNA]</scope>
    <source>
        <strain evidence="3 4">ATCC 24622</strain>
    </source>
</reference>
<feature type="signal peptide" evidence="2">
    <location>
        <begin position="1"/>
        <end position="21"/>
    </location>
</feature>
<feature type="compositionally biased region" description="Low complexity" evidence="1">
    <location>
        <begin position="231"/>
        <end position="248"/>
    </location>
</feature>
<feature type="chain" id="PRO_5046069244" evidence="2">
    <location>
        <begin position="22"/>
        <end position="290"/>
    </location>
</feature>
<evidence type="ECO:0000256" key="1">
    <source>
        <dbReference type="SAM" id="MobiDB-lite"/>
    </source>
</evidence>
<evidence type="ECO:0000313" key="4">
    <source>
        <dbReference type="Proteomes" id="UP001586593"/>
    </source>
</evidence>
<comment type="caution">
    <text evidence="3">The sequence shown here is derived from an EMBL/GenBank/DDBJ whole genome shotgun (WGS) entry which is preliminary data.</text>
</comment>
<name>A0ABR3VSG6_9PEZI</name>
<proteinExistence type="predicted"/>
<organism evidence="3 4">
    <name type="scientific">Phialemonium thermophilum</name>
    <dbReference type="NCBI Taxonomy" id="223376"/>
    <lineage>
        <taxon>Eukaryota</taxon>
        <taxon>Fungi</taxon>
        <taxon>Dikarya</taxon>
        <taxon>Ascomycota</taxon>
        <taxon>Pezizomycotina</taxon>
        <taxon>Sordariomycetes</taxon>
        <taxon>Sordariomycetidae</taxon>
        <taxon>Cephalothecales</taxon>
        <taxon>Cephalothecaceae</taxon>
        <taxon>Phialemonium</taxon>
    </lineage>
</organism>
<dbReference type="Proteomes" id="UP001586593">
    <property type="component" value="Unassembled WGS sequence"/>
</dbReference>
<sequence length="290" mass="31361">MHSTDAYGFLLLQTLWLQCHCDLYRFLIPGIRECVSQAAFSATPPDYVHFCQSRCLDKATQLCDLWSDVSRLRPALVIDDHLFDVSVYQVTQVVHHLRHLLPAAEDDPHSLGRLQRKLRRAVQMASASHSGARRSTEALRTAASLLDVLGEGEVATVTRTTASDGNLQHLPSHGSLISTILDGAENPDENEHDGNNENDGIGKERGASSSAAASIGIAEHTRFAYPATTTYLSPSSSSSHLRRASGSTQPGPEETAWALGGLGFPSWDLLDIELNSLYGQAFDTPALSGG</sequence>
<keyword evidence="4" id="KW-1185">Reference proteome</keyword>
<keyword evidence="2" id="KW-0732">Signal</keyword>
<feature type="region of interest" description="Disordered" evidence="1">
    <location>
        <begin position="231"/>
        <end position="254"/>
    </location>
</feature>
<feature type="compositionally biased region" description="Basic and acidic residues" evidence="1">
    <location>
        <begin position="192"/>
        <end position="206"/>
    </location>
</feature>
<feature type="region of interest" description="Disordered" evidence="1">
    <location>
        <begin position="179"/>
        <end position="208"/>
    </location>
</feature>
<accession>A0ABR3VSG6</accession>
<gene>
    <name evidence="3" type="ORF">VTK73DRAFT_2155</name>
</gene>
<evidence type="ECO:0000313" key="3">
    <source>
        <dbReference type="EMBL" id="KAL1844617.1"/>
    </source>
</evidence>